<keyword evidence="1" id="KW-0813">Transport</keyword>
<dbReference type="KEGG" id="sapp:SAC06_00260"/>
<dbReference type="SMART" id="SM00382">
    <property type="entry name" value="AAA"/>
    <property type="match status" value="2"/>
</dbReference>
<dbReference type="PANTHER" id="PTHR43790:SF9">
    <property type="entry name" value="GALACTOFURANOSE TRANSPORTER ATP-BINDING PROTEIN YTFR"/>
    <property type="match status" value="1"/>
</dbReference>
<dbReference type="InterPro" id="IPR003593">
    <property type="entry name" value="AAA+_ATPase"/>
</dbReference>
<feature type="domain" description="ABC transporter" evidence="5">
    <location>
        <begin position="12"/>
        <end position="254"/>
    </location>
</feature>
<dbReference type="InterPro" id="IPR027417">
    <property type="entry name" value="P-loop_NTPase"/>
</dbReference>
<evidence type="ECO:0000313" key="6">
    <source>
        <dbReference type="EMBL" id="XBW08032.1"/>
    </source>
</evidence>
<proteinExistence type="predicted"/>
<dbReference type="SUPFAM" id="SSF52540">
    <property type="entry name" value="P-loop containing nucleoside triphosphate hydrolases"/>
    <property type="match status" value="2"/>
</dbReference>
<evidence type="ECO:0000256" key="1">
    <source>
        <dbReference type="ARBA" id="ARBA00022448"/>
    </source>
</evidence>
<dbReference type="PROSITE" id="PS50893">
    <property type="entry name" value="ABC_TRANSPORTER_2"/>
    <property type="match status" value="2"/>
</dbReference>
<dbReference type="AlphaFoldDB" id="A0AAU7V7L3"/>
<dbReference type="PANTHER" id="PTHR43790">
    <property type="entry name" value="CARBOHYDRATE TRANSPORT ATP-BINDING PROTEIN MG119-RELATED"/>
    <property type="match status" value="1"/>
</dbReference>
<dbReference type="RefSeq" id="WP_350258232.1">
    <property type="nucleotide sequence ID" value="NZ_CP138335.1"/>
</dbReference>
<keyword evidence="2" id="KW-0677">Repeat</keyword>
<dbReference type="CDD" id="cd03216">
    <property type="entry name" value="ABC_Carb_Monos_I"/>
    <property type="match status" value="1"/>
</dbReference>
<accession>A0AAU7V7L3</accession>
<evidence type="ECO:0000256" key="4">
    <source>
        <dbReference type="ARBA" id="ARBA00022840"/>
    </source>
</evidence>
<dbReference type="GO" id="GO:0016887">
    <property type="term" value="F:ATP hydrolysis activity"/>
    <property type="evidence" value="ECO:0007669"/>
    <property type="project" value="InterPro"/>
</dbReference>
<gene>
    <name evidence="6" type="ORF">SAC06_00260</name>
</gene>
<organism evidence="6">
    <name type="scientific">Scrofimicrobium appendicitidis</name>
    <dbReference type="NCBI Taxonomy" id="3079930"/>
    <lineage>
        <taxon>Bacteria</taxon>
        <taxon>Bacillati</taxon>
        <taxon>Actinomycetota</taxon>
        <taxon>Actinomycetes</taxon>
        <taxon>Actinomycetales</taxon>
        <taxon>Actinomycetaceae</taxon>
        <taxon>Scrofimicrobium</taxon>
    </lineage>
</organism>
<protein>
    <submittedName>
        <fullName evidence="6">Sugar ABC transporter ATP-binding protein</fullName>
    </submittedName>
</protein>
<dbReference type="InterPro" id="IPR050107">
    <property type="entry name" value="ABC_carbohydrate_import_ATPase"/>
</dbReference>
<dbReference type="GO" id="GO:0005524">
    <property type="term" value="F:ATP binding"/>
    <property type="evidence" value="ECO:0007669"/>
    <property type="project" value="UniProtKB-KW"/>
</dbReference>
<keyword evidence="3" id="KW-0547">Nucleotide-binding</keyword>
<dbReference type="Pfam" id="PF00005">
    <property type="entry name" value="ABC_tran"/>
    <property type="match status" value="2"/>
</dbReference>
<evidence type="ECO:0000256" key="2">
    <source>
        <dbReference type="ARBA" id="ARBA00022737"/>
    </source>
</evidence>
<reference evidence="6" key="1">
    <citation type="submission" date="2023-11" db="EMBL/GenBank/DDBJ databases">
        <title>Scrofimicrobium hongkongense sp. nov., isolated from a patient with peritonitis.</title>
        <authorList>
            <person name="Lao H.Y."/>
            <person name="Wong A.Y.P."/>
            <person name="Ng T.L."/>
            <person name="Wong R.Y.L."/>
            <person name="Yau M.C.Y."/>
            <person name="Lam J.Y.W."/>
            <person name="Siu G.K.H."/>
        </authorList>
    </citation>
    <scope>NUCLEOTIDE SEQUENCE</scope>
    <source>
        <strain evidence="6">R131</strain>
    </source>
</reference>
<dbReference type="Gene3D" id="3.40.50.300">
    <property type="entry name" value="P-loop containing nucleotide triphosphate hydrolases"/>
    <property type="match status" value="2"/>
</dbReference>
<feature type="domain" description="ABC transporter" evidence="5">
    <location>
        <begin position="264"/>
        <end position="508"/>
    </location>
</feature>
<dbReference type="CDD" id="cd03215">
    <property type="entry name" value="ABC_Carb_Monos_II"/>
    <property type="match status" value="1"/>
</dbReference>
<keyword evidence="4 6" id="KW-0067">ATP-binding</keyword>
<dbReference type="PROSITE" id="PS00211">
    <property type="entry name" value="ABC_TRANSPORTER_1"/>
    <property type="match status" value="1"/>
</dbReference>
<dbReference type="EMBL" id="CP138335">
    <property type="protein sequence ID" value="XBW08032.1"/>
    <property type="molecule type" value="Genomic_DNA"/>
</dbReference>
<dbReference type="InterPro" id="IPR017871">
    <property type="entry name" value="ABC_transporter-like_CS"/>
</dbReference>
<sequence length="511" mass="55574">MSSSTDADAPILELHDITKNFGLNRVLKGVTLKLRPGRVTALLGANGAGKSTLIKILSGVYPLTGGRILLGGKDANVSSPLEASRAGIRTVHQRIDDAIVPGLSVAENLVFEQIAQGEARPVSSLRSLLPKARQIADILNLGWDDAFLKRDVYELGIADCQMLLLARALENEPKVLILDEPTSTLSQGETERLFELILRLRDQGVAILYVSHRMGEIKALADDVAVLRDGRIVDRQKSPFDLNQAVRSMLGEDIETDLEQFSELTGDEVVLEVNQLQIFDYSAPVDFQARAGEVTAIIGLIGAGKTELLETIFGAADSKGAELRIRGKKYRARHPKDAISHGVYLVPEDRAAQSMLPGWSVEETYSLPFLSKYVRGLTFDRKAERRAAVAAMEDFKVVAAGPTQAVDALSGGNQQKVVVSRWLQTQGTILILDEPFRGVDIGARRELGRRARAAAAAGTCVVVAVSDVNEAREVADRIVVLVEGEIALDRRADQVTNEEIVQSMTEVVENE</sequence>
<dbReference type="InterPro" id="IPR003439">
    <property type="entry name" value="ABC_transporter-like_ATP-bd"/>
</dbReference>
<name>A0AAU7V7L3_9ACTO</name>
<evidence type="ECO:0000259" key="5">
    <source>
        <dbReference type="PROSITE" id="PS50893"/>
    </source>
</evidence>
<evidence type="ECO:0000256" key="3">
    <source>
        <dbReference type="ARBA" id="ARBA00022741"/>
    </source>
</evidence>